<comment type="caution">
    <text evidence="1">The sequence shown here is derived from an EMBL/GenBank/DDBJ whole genome shotgun (WGS) entry which is preliminary data.</text>
</comment>
<dbReference type="Proteomes" id="UP000603434">
    <property type="component" value="Unassembled WGS sequence"/>
</dbReference>
<name>A0A8J6NQP4_9BACT</name>
<dbReference type="AlphaFoldDB" id="A0A8J6NQP4"/>
<dbReference type="EMBL" id="JACNJH010000085">
    <property type="protein sequence ID" value="MBC8360370.1"/>
    <property type="molecule type" value="Genomic_DNA"/>
</dbReference>
<reference evidence="1 2" key="1">
    <citation type="submission" date="2020-08" db="EMBL/GenBank/DDBJ databases">
        <title>Bridging the membrane lipid divide: bacteria of the FCB group superphylum have the potential to synthesize archaeal ether lipids.</title>
        <authorList>
            <person name="Villanueva L."/>
            <person name="Von Meijenfeldt F.A.B."/>
            <person name="Westbye A.B."/>
            <person name="Yadav S."/>
            <person name="Hopmans E.C."/>
            <person name="Dutilh B.E."/>
            <person name="Sinninghe Damste J.S."/>
        </authorList>
    </citation>
    <scope>NUCLEOTIDE SEQUENCE [LARGE SCALE GENOMIC DNA]</scope>
    <source>
        <strain evidence="1">NIOZ-UU30</strain>
    </source>
</reference>
<evidence type="ECO:0000313" key="1">
    <source>
        <dbReference type="EMBL" id="MBC8360370.1"/>
    </source>
</evidence>
<accession>A0A8J6NQP4</accession>
<proteinExistence type="predicted"/>
<sequence length="65" mass="7379">MKLPFDFDLGRPMVEIETEDHHIKVYASGRIEGMETLGKVTGFHGNRIAALICQYNAHHELALEQ</sequence>
<protein>
    <submittedName>
        <fullName evidence="1">Uncharacterized protein</fullName>
    </submittedName>
</protein>
<gene>
    <name evidence="1" type="ORF">H8E23_03085</name>
</gene>
<evidence type="ECO:0000313" key="2">
    <source>
        <dbReference type="Proteomes" id="UP000603434"/>
    </source>
</evidence>
<organism evidence="1 2">
    <name type="scientific">Candidatus Desulfatibia profunda</name>
    <dbReference type="NCBI Taxonomy" id="2841695"/>
    <lineage>
        <taxon>Bacteria</taxon>
        <taxon>Pseudomonadati</taxon>
        <taxon>Thermodesulfobacteriota</taxon>
        <taxon>Desulfobacteria</taxon>
        <taxon>Desulfobacterales</taxon>
        <taxon>Desulfobacterales incertae sedis</taxon>
        <taxon>Candidatus Desulfatibia</taxon>
    </lineage>
</organism>